<reference evidence="2" key="1">
    <citation type="journal article" date="2021" name="Proc. Natl. Acad. Sci. U.S.A.">
        <title>A Catalog of Tens of Thousands of Viruses from Human Metagenomes Reveals Hidden Associations with Chronic Diseases.</title>
        <authorList>
            <person name="Tisza M.J."/>
            <person name="Buck C.B."/>
        </authorList>
    </citation>
    <scope>NUCLEOTIDE SEQUENCE</scope>
    <source>
        <strain evidence="2">CtMvU7</strain>
    </source>
</reference>
<evidence type="ECO:0000259" key="1">
    <source>
        <dbReference type="Pfam" id="PF24032"/>
    </source>
</evidence>
<name>A0A8S5M8D3_9CAUD</name>
<protein>
    <submittedName>
        <fullName evidence="2">43 kDa tail protein</fullName>
    </submittedName>
</protein>
<dbReference type="InterPro" id="IPR056937">
    <property type="entry name" value="YqbQ/XkdQ"/>
</dbReference>
<evidence type="ECO:0000313" key="2">
    <source>
        <dbReference type="EMBL" id="DAD78227.1"/>
    </source>
</evidence>
<dbReference type="EMBL" id="BK014840">
    <property type="protein sequence ID" value="DAD78227.1"/>
    <property type="molecule type" value="Genomic_DNA"/>
</dbReference>
<proteinExistence type="predicted"/>
<feature type="domain" description="YqbQ/XkdQ" evidence="1">
    <location>
        <begin position="21"/>
        <end position="324"/>
    </location>
</feature>
<accession>A0A8S5M8D3</accession>
<sequence>MQLCVENNGQIYEISELCLDISWKDELNNGASILEFSYLYDGELMIQNGDVVRLANTGETDGIFFGIVFRVSMGEDRKVKVKAYDQLRYGKAKDIITLKGGQDDICTVTQNMCKYLNLKAGAMPAVAYKVPSDKVKYQDTWIDVIYGLIRDTLLNTKTAENPQGEWYRLADVYGEIRLDNLRDLQLPLVLGDASLAYGYSWEKSIDDNFYNIVKISWMDETSGKAQTTQAADQETVNRYGNLQYYEHVSDKSTDTAKLQEKAKKLLQLYNHEKETIKLSCIGDHSVRAGCSIYGSVADIGLNRRVIVKTVTHKYIPAHTMELEVIAN</sequence>
<dbReference type="Pfam" id="PF24032">
    <property type="entry name" value="YQBQ"/>
    <property type="match status" value="1"/>
</dbReference>
<organism evidence="2">
    <name type="scientific">Myoviridae sp. ctMvU7</name>
    <dbReference type="NCBI Taxonomy" id="2826642"/>
    <lineage>
        <taxon>Viruses</taxon>
        <taxon>Duplodnaviria</taxon>
        <taxon>Heunggongvirae</taxon>
        <taxon>Uroviricota</taxon>
        <taxon>Caudoviricetes</taxon>
    </lineage>
</organism>